<name>A0A1X1WJ57_MYCIR</name>
<reference evidence="1" key="2">
    <citation type="submission" date="2022-12" db="EMBL/GenBank/DDBJ databases">
        <title>Whole genome sequence of Mycolicibacterium iranicum strain SBH312.</title>
        <authorList>
            <person name="Jani J."/>
            <person name="Arifin Mustapha Z."/>
            <person name="Ahmed K."/>
            <person name="Kai Ling C."/>
        </authorList>
    </citation>
    <scope>NUCLEOTIDE SEQUENCE</scope>
    <source>
        <strain evidence="1">SBH312</strain>
    </source>
</reference>
<evidence type="ECO:0000313" key="2">
    <source>
        <dbReference type="EMBL" id="ORV86584.1"/>
    </source>
</evidence>
<dbReference type="InterPro" id="IPR002347">
    <property type="entry name" value="SDR_fam"/>
</dbReference>
<dbReference type="Gene3D" id="3.40.50.720">
    <property type="entry name" value="NAD(P)-binding Rossmann-like Domain"/>
    <property type="match status" value="1"/>
</dbReference>
<evidence type="ECO:0000313" key="4">
    <source>
        <dbReference type="Proteomes" id="UP001084650"/>
    </source>
</evidence>
<gene>
    <name evidence="2" type="ORF">AWC12_18610</name>
    <name evidence="1" type="ORF">OY187_09715</name>
</gene>
<evidence type="ECO:0000313" key="1">
    <source>
        <dbReference type="EMBL" id="MCZ0728325.1"/>
    </source>
</evidence>
<dbReference type="Proteomes" id="UP001084650">
    <property type="component" value="Unassembled WGS sequence"/>
</dbReference>
<dbReference type="SUPFAM" id="SSF51735">
    <property type="entry name" value="NAD(P)-binding Rossmann-fold domains"/>
    <property type="match status" value="1"/>
</dbReference>
<dbReference type="InterPro" id="IPR036291">
    <property type="entry name" value="NAD(P)-bd_dom_sf"/>
</dbReference>
<reference evidence="2 3" key="1">
    <citation type="submission" date="2016-01" db="EMBL/GenBank/DDBJ databases">
        <title>The new phylogeny of the genus Mycobacterium.</title>
        <authorList>
            <person name="Tarcisio F."/>
            <person name="Conor M."/>
            <person name="Antonella G."/>
            <person name="Elisabetta G."/>
            <person name="Giulia F.S."/>
            <person name="Sara T."/>
            <person name="Anna F."/>
            <person name="Clotilde B."/>
            <person name="Roberto B."/>
            <person name="Veronica D.S."/>
            <person name="Fabio R."/>
            <person name="Monica P."/>
            <person name="Olivier J."/>
            <person name="Enrico T."/>
            <person name="Nicola S."/>
        </authorList>
    </citation>
    <scope>NUCLEOTIDE SEQUENCE [LARGE SCALE GENOMIC DNA]</scope>
    <source>
        <strain evidence="2 3">DSM 45541</strain>
    </source>
</reference>
<organism evidence="2 3">
    <name type="scientific">Mycolicibacterium iranicum</name>
    <name type="common">Mycobacterium iranicum</name>
    <dbReference type="NCBI Taxonomy" id="912594"/>
    <lineage>
        <taxon>Bacteria</taxon>
        <taxon>Bacillati</taxon>
        <taxon>Actinomycetota</taxon>
        <taxon>Actinomycetes</taxon>
        <taxon>Mycobacteriales</taxon>
        <taxon>Mycobacteriaceae</taxon>
        <taxon>Mycolicibacterium</taxon>
    </lineage>
</organism>
<sequence length="203" mass="20885">MTSASLGNVAVVGAGDVVSSTLARRLDTSVLDAAATLPAVLDGIVVVTGADAAPTSLQSSGSGEWQRLAREPLWQTICIFQHAWMSMQNHGGRIVLVVPTIGMAGSPQLVPLTTMVEGARALAKSAARQWAGSGVIVNIVGVPLTLLAPQLADKAQHLTAPAIADHSTLLDDIATTIAHLLRRDIGHLIGQTIVVDGGSVMVP</sequence>
<dbReference type="EMBL" id="LQPC01000035">
    <property type="protein sequence ID" value="ORV86584.1"/>
    <property type="molecule type" value="Genomic_DNA"/>
</dbReference>
<dbReference type="AlphaFoldDB" id="A0A1X1WJ57"/>
<dbReference type="Pfam" id="PF13561">
    <property type="entry name" value="adh_short_C2"/>
    <property type="match status" value="1"/>
</dbReference>
<keyword evidence="4" id="KW-1185">Reference proteome</keyword>
<dbReference type="Proteomes" id="UP000193622">
    <property type="component" value="Unassembled WGS sequence"/>
</dbReference>
<comment type="caution">
    <text evidence="2">The sequence shown here is derived from an EMBL/GenBank/DDBJ whole genome shotgun (WGS) entry which is preliminary data.</text>
</comment>
<dbReference type="EMBL" id="JAPQYE010000003">
    <property type="protein sequence ID" value="MCZ0728325.1"/>
    <property type="molecule type" value="Genomic_DNA"/>
</dbReference>
<accession>A0A1X1WJ57</accession>
<proteinExistence type="predicted"/>
<dbReference type="RefSeq" id="WP_165762823.1">
    <property type="nucleotide sequence ID" value="NZ_JAPQYE010000003.1"/>
</dbReference>
<evidence type="ECO:0000313" key="3">
    <source>
        <dbReference type="Proteomes" id="UP000193622"/>
    </source>
</evidence>
<protein>
    <submittedName>
        <fullName evidence="1">SDR family oxidoreductase</fullName>
    </submittedName>
</protein>